<feature type="transmembrane region" description="Helical" evidence="1">
    <location>
        <begin position="191"/>
        <end position="208"/>
    </location>
</feature>
<gene>
    <name evidence="2" type="ORF">DB32_008773</name>
</gene>
<feature type="transmembrane region" description="Helical" evidence="1">
    <location>
        <begin position="134"/>
        <end position="154"/>
    </location>
</feature>
<feature type="transmembrane region" description="Helical" evidence="1">
    <location>
        <begin position="166"/>
        <end position="184"/>
    </location>
</feature>
<keyword evidence="1" id="KW-0472">Membrane</keyword>
<feature type="transmembrane region" description="Helical" evidence="1">
    <location>
        <begin position="20"/>
        <end position="38"/>
    </location>
</feature>
<protein>
    <submittedName>
        <fullName evidence="2">Uncharacterized protein</fullName>
    </submittedName>
</protein>
<dbReference type="AlphaFoldDB" id="A0A0F6SI59"/>
<keyword evidence="3" id="KW-1185">Reference proteome</keyword>
<organism evidence="2 3">
    <name type="scientific">Sandaracinus amylolyticus</name>
    <dbReference type="NCBI Taxonomy" id="927083"/>
    <lineage>
        <taxon>Bacteria</taxon>
        <taxon>Pseudomonadati</taxon>
        <taxon>Myxococcota</taxon>
        <taxon>Polyangia</taxon>
        <taxon>Polyangiales</taxon>
        <taxon>Sandaracinaceae</taxon>
        <taxon>Sandaracinus</taxon>
    </lineage>
</organism>
<feature type="transmembrane region" description="Helical" evidence="1">
    <location>
        <begin position="76"/>
        <end position="95"/>
    </location>
</feature>
<dbReference type="Proteomes" id="UP000034883">
    <property type="component" value="Chromosome"/>
</dbReference>
<sequence length="257" mass="26515">MVVSAAVETQPYARSATLRIGFAVVGAVACLLVLDAFGAGRLLHATLDEAVDAGLGVLLLPLGVFAATLLAHPRSVVRAGLALGVLAPNVAWLVVLGGDALLARVAWVVVFLGCLLVARSAIRDSGEPAAARTLFTAAGLGALLLGCVATLAWWPRSVVFGPEERVLPTWQIAVATICLMVSLRDLHARRARALVSLAAAGLLIAASPTLGEVQSGCVGLPGPLETLLFPRLVVPAILSCWAGPVARAVRDRYATKT</sequence>
<proteinExistence type="predicted"/>
<feature type="transmembrane region" description="Helical" evidence="1">
    <location>
        <begin position="228"/>
        <end position="249"/>
    </location>
</feature>
<keyword evidence="1" id="KW-1133">Transmembrane helix</keyword>
<keyword evidence="1" id="KW-0812">Transmembrane</keyword>
<evidence type="ECO:0000313" key="2">
    <source>
        <dbReference type="EMBL" id="AKF11624.1"/>
    </source>
</evidence>
<evidence type="ECO:0000256" key="1">
    <source>
        <dbReference type="SAM" id="Phobius"/>
    </source>
</evidence>
<accession>A0A0F6SI59</accession>
<dbReference type="STRING" id="927083.DB32_008773"/>
<name>A0A0F6SI59_9BACT</name>
<feature type="transmembrane region" description="Helical" evidence="1">
    <location>
        <begin position="50"/>
        <end position="69"/>
    </location>
</feature>
<dbReference type="EMBL" id="CP011125">
    <property type="protein sequence ID" value="AKF11624.1"/>
    <property type="molecule type" value="Genomic_DNA"/>
</dbReference>
<feature type="transmembrane region" description="Helical" evidence="1">
    <location>
        <begin position="101"/>
        <end position="122"/>
    </location>
</feature>
<dbReference type="KEGG" id="samy:DB32_008773"/>
<reference evidence="2 3" key="1">
    <citation type="submission" date="2015-03" db="EMBL/GenBank/DDBJ databases">
        <title>Genome assembly of Sandaracinus amylolyticus DSM 53668.</title>
        <authorList>
            <person name="Sharma G."/>
            <person name="Subramanian S."/>
        </authorList>
    </citation>
    <scope>NUCLEOTIDE SEQUENCE [LARGE SCALE GENOMIC DNA]</scope>
    <source>
        <strain evidence="2 3">DSM 53668</strain>
    </source>
</reference>
<evidence type="ECO:0000313" key="3">
    <source>
        <dbReference type="Proteomes" id="UP000034883"/>
    </source>
</evidence>